<evidence type="ECO:0000256" key="2">
    <source>
        <dbReference type="SAM" id="Phobius"/>
    </source>
</evidence>
<keyword evidence="2" id="KW-1133">Transmembrane helix</keyword>
<feature type="region of interest" description="Disordered" evidence="1">
    <location>
        <begin position="66"/>
        <end position="145"/>
    </location>
</feature>
<dbReference type="STRING" id="1126833.VN24_20975"/>
<feature type="transmembrane region" description="Helical" evidence="2">
    <location>
        <begin position="7"/>
        <end position="25"/>
    </location>
</feature>
<proteinExistence type="predicted"/>
<keyword evidence="2" id="KW-0812">Transmembrane</keyword>
<dbReference type="KEGG" id="pbj:VN24_20975"/>
<accession>A0A0D5NMT1</accession>
<evidence type="ECO:0000313" key="4">
    <source>
        <dbReference type="Proteomes" id="UP000032633"/>
    </source>
</evidence>
<gene>
    <name evidence="3" type="ORF">VN24_20975</name>
</gene>
<feature type="transmembrane region" description="Helical" evidence="2">
    <location>
        <begin position="37"/>
        <end position="54"/>
    </location>
</feature>
<evidence type="ECO:0000256" key="1">
    <source>
        <dbReference type="SAM" id="MobiDB-lite"/>
    </source>
</evidence>
<dbReference type="OrthoDB" id="2476549at2"/>
<reference evidence="4" key="2">
    <citation type="submission" date="2015-03" db="EMBL/GenBank/DDBJ databases">
        <title>Genome sequence of Paenibacillus beijingensis strain DSM 24997T.</title>
        <authorList>
            <person name="Kwak Y."/>
            <person name="Shin J.-H."/>
        </authorList>
    </citation>
    <scope>NUCLEOTIDE SEQUENCE [LARGE SCALE GENOMIC DNA]</scope>
    <source>
        <strain evidence="4">DSM 24997</strain>
    </source>
</reference>
<dbReference type="PATRIC" id="fig|1126833.4.peg.4610"/>
<reference evidence="3 4" key="1">
    <citation type="journal article" date="2015" name="J. Biotechnol.">
        <title>Complete genome sequence of Paenibacillus beijingensis 7188(T) (=DSM 24997(T)), a novel rhizobacterium from jujube garden soil.</title>
        <authorList>
            <person name="Kwak Y."/>
            <person name="Shin J.H."/>
        </authorList>
    </citation>
    <scope>NUCLEOTIDE SEQUENCE [LARGE SCALE GENOMIC DNA]</scope>
    <source>
        <strain evidence="3 4">DSM 24997</strain>
    </source>
</reference>
<feature type="compositionally biased region" description="Basic and acidic residues" evidence="1">
    <location>
        <begin position="135"/>
        <end position="145"/>
    </location>
</feature>
<dbReference type="EMBL" id="CP011058">
    <property type="protein sequence ID" value="AJY76591.1"/>
    <property type="molecule type" value="Genomic_DNA"/>
</dbReference>
<organism evidence="3 4">
    <name type="scientific">Paenibacillus beijingensis</name>
    <dbReference type="NCBI Taxonomy" id="1126833"/>
    <lineage>
        <taxon>Bacteria</taxon>
        <taxon>Bacillati</taxon>
        <taxon>Bacillota</taxon>
        <taxon>Bacilli</taxon>
        <taxon>Bacillales</taxon>
        <taxon>Paenibacillaceae</taxon>
        <taxon>Paenibacillus</taxon>
    </lineage>
</organism>
<dbReference type="HOGENOM" id="CLU_149313_0_0_9"/>
<dbReference type="Proteomes" id="UP000032633">
    <property type="component" value="Chromosome"/>
</dbReference>
<name>A0A0D5NMT1_9BACL</name>
<keyword evidence="2" id="KW-0472">Membrane</keyword>
<dbReference type="RefSeq" id="WP_045672016.1">
    <property type="nucleotide sequence ID" value="NZ_CP011058.1"/>
</dbReference>
<protein>
    <submittedName>
        <fullName evidence="3">Uncharacterized protein</fullName>
    </submittedName>
</protein>
<sequence length="145" mass="16034">MIGTWRWNVSIGLVGFIFTCLVSIAKNPLPVTGLRGIYAFIAFFAFGYVIRLMARLTISVPDRVQRTDAAPDQSGKGEHLDYVTPDNGEDLNELLRSGLSGKDDTARAQPGAFKPLKPPHLVSTARSKNPQELAEAVRHWNNQEE</sequence>
<keyword evidence="4" id="KW-1185">Reference proteome</keyword>
<evidence type="ECO:0000313" key="3">
    <source>
        <dbReference type="EMBL" id="AJY76591.1"/>
    </source>
</evidence>
<dbReference type="AlphaFoldDB" id="A0A0D5NMT1"/>